<reference evidence="3" key="1">
    <citation type="submission" date="2017-03" db="EMBL/GenBank/DDBJ databases">
        <title>Genomes of endolithic fungi from Antarctica.</title>
        <authorList>
            <person name="Coleine C."/>
            <person name="Masonjones S."/>
            <person name="Stajich J.E."/>
        </authorList>
    </citation>
    <scope>NUCLEOTIDE SEQUENCE [LARGE SCALE GENOMIC DNA]</scope>
    <source>
        <strain evidence="3">CCFEE 5527</strain>
    </source>
</reference>
<feature type="region of interest" description="Disordered" evidence="1">
    <location>
        <begin position="103"/>
        <end position="132"/>
    </location>
</feature>
<evidence type="ECO:0000256" key="1">
    <source>
        <dbReference type="SAM" id="MobiDB-lite"/>
    </source>
</evidence>
<feature type="compositionally biased region" description="Basic and acidic residues" evidence="1">
    <location>
        <begin position="114"/>
        <end position="132"/>
    </location>
</feature>
<dbReference type="Proteomes" id="UP000192596">
    <property type="component" value="Unassembled WGS sequence"/>
</dbReference>
<gene>
    <name evidence="2" type="ORF">B0A48_05674</name>
</gene>
<accession>A0A1V8TBX9</accession>
<dbReference type="EMBL" id="NAJO01000011">
    <property type="protein sequence ID" value="OQO08784.1"/>
    <property type="molecule type" value="Genomic_DNA"/>
</dbReference>
<evidence type="ECO:0000313" key="2">
    <source>
        <dbReference type="EMBL" id="OQO08784.1"/>
    </source>
</evidence>
<proteinExistence type="predicted"/>
<comment type="caution">
    <text evidence="2">The sequence shown here is derived from an EMBL/GenBank/DDBJ whole genome shotgun (WGS) entry which is preliminary data.</text>
</comment>
<dbReference type="InParanoid" id="A0A1V8TBX9"/>
<organism evidence="2 3">
    <name type="scientific">Cryoendolithus antarcticus</name>
    <dbReference type="NCBI Taxonomy" id="1507870"/>
    <lineage>
        <taxon>Eukaryota</taxon>
        <taxon>Fungi</taxon>
        <taxon>Dikarya</taxon>
        <taxon>Ascomycota</taxon>
        <taxon>Pezizomycotina</taxon>
        <taxon>Dothideomycetes</taxon>
        <taxon>Dothideomycetidae</taxon>
        <taxon>Cladosporiales</taxon>
        <taxon>Cladosporiaceae</taxon>
        <taxon>Cryoendolithus</taxon>
    </lineage>
</organism>
<dbReference type="AlphaFoldDB" id="A0A1V8TBX9"/>
<sequence>MTSPTADVVDQTAADGLSASAKGVKSSRRRAELYTSCFTSETINEPTKCIIFLNALEKRFAMWITHIGSVRNIAGAGPGPELSYDQLRDLAYDYWVGLRRAEEQIGHPQQGQQDPKRGATRREREIARRRER</sequence>
<evidence type="ECO:0000313" key="3">
    <source>
        <dbReference type="Proteomes" id="UP000192596"/>
    </source>
</evidence>
<keyword evidence="3" id="KW-1185">Reference proteome</keyword>
<name>A0A1V8TBX9_9PEZI</name>
<protein>
    <submittedName>
        <fullName evidence="2">Uncharacterized protein</fullName>
    </submittedName>
</protein>